<reference evidence="2 3" key="1">
    <citation type="submission" date="2023-10" db="EMBL/GenBank/DDBJ databases">
        <authorList>
            <person name="Maclean D."/>
            <person name="Macfadyen A."/>
        </authorList>
    </citation>
    <scope>NUCLEOTIDE SEQUENCE [LARGE SCALE GENOMIC DNA]</scope>
</reference>
<keyword evidence="3" id="KW-1185">Reference proteome</keyword>
<sequence length="604" mass="65542">MAAPPLPDHPPPMPQESGNSAPWAPPSDLLGSAYAHNASAQTAPADGSAPPWAAAPGSQTAYVASNGYQHPQQYQYQASYPQYSAQDPYGQQFQQQQQQWTQSQPGSYGYPGYDAQYGYGGQYAYPQQQQQQQYGASGQQPGAMNSPYAQMYGQTWSQGAYQQPQAGPPSGYGYSHAAQTQQCNPYGSLYGGAQMHAQAPSQHAAGQQPQAPWAALPASAPAQPLPPDVQPPLPGEPPLPGTPPTANGGLQQAIPEEPVHVPLPLPDVLEIVRAPGRAKRPKRVAVVLRGLPGSGKSHLARLLRDAEVAAGGEAPRIHSIDDYFITEIEKEVWEKDASGKRKLRLVQETGYQYEQELEEPYQASLLKAFQRTVDEANFSFVIVDADNLRFENFKAFWSAGQKAGYEVYAMEALELNPKVCHVRNIHGRSLADIKAAARMLERIPALYPQLDASGLLQKGLPERKQAVGIKEVSMADSEDEASDSETEAANALRAKSRWAHLEEGDQPVAQKTKKAKRGAAATPTVDQGQPSGRKRVRWPDEVDAQDFGFSIGGASRQQLETVYVLEGLGPPKDEAAAGRTFADQVKREHQSEGKSFRDILFGSR</sequence>
<feature type="region of interest" description="Disordered" evidence="1">
    <location>
        <begin position="1"/>
        <end position="57"/>
    </location>
</feature>
<feature type="region of interest" description="Disordered" evidence="1">
    <location>
        <begin position="197"/>
        <end position="251"/>
    </location>
</feature>
<dbReference type="EMBL" id="CAUYUE010000004">
    <property type="protein sequence ID" value="CAK0770761.1"/>
    <property type="molecule type" value="Genomic_DNA"/>
</dbReference>
<feature type="compositionally biased region" description="Low complexity" evidence="1">
    <location>
        <begin position="197"/>
        <end position="222"/>
    </location>
</feature>
<organism evidence="2 3">
    <name type="scientific">Coccomyxa viridis</name>
    <dbReference type="NCBI Taxonomy" id="1274662"/>
    <lineage>
        <taxon>Eukaryota</taxon>
        <taxon>Viridiplantae</taxon>
        <taxon>Chlorophyta</taxon>
        <taxon>core chlorophytes</taxon>
        <taxon>Trebouxiophyceae</taxon>
        <taxon>Trebouxiophyceae incertae sedis</taxon>
        <taxon>Coccomyxaceae</taxon>
        <taxon>Coccomyxa</taxon>
    </lineage>
</organism>
<dbReference type="GO" id="GO:0005634">
    <property type="term" value="C:nucleus"/>
    <property type="evidence" value="ECO:0007669"/>
    <property type="project" value="InterPro"/>
</dbReference>
<dbReference type="PANTHER" id="PTHR13413">
    <property type="entry name" value="YLP MOTIF CONTAINING PROTEIN NUCLEAR PROTEIN ZAP"/>
    <property type="match status" value="1"/>
</dbReference>
<dbReference type="SUPFAM" id="SSF52540">
    <property type="entry name" value="P-loop containing nucleoside triphosphate hydrolases"/>
    <property type="match status" value="1"/>
</dbReference>
<dbReference type="AlphaFoldDB" id="A0AAV1I0N7"/>
<evidence type="ECO:0000256" key="1">
    <source>
        <dbReference type="SAM" id="MobiDB-lite"/>
    </source>
</evidence>
<dbReference type="InterPro" id="IPR026314">
    <property type="entry name" value="YLP_motif_con_p1"/>
</dbReference>
<feature type="region of interest" description="Disordered" evidence="1">
    <location>
        <begin position="502"/>
        <end position="535"/>
    </location>
</feature>
<feature type="region of interest" description="Disordered" evidence="1">
    <location>
        <begin position="79"/>
        <end position="107"/>
    </location>
</feature>
<protein>
    <recommendedName>
        <fullName evidence="4">YLP motif-containing protein 1</fullName>
    </recommendedName>
</protein>
<feature type="region of interest" description="Disordered" evidence="1">
    <location>
        <begin position="569"/>
        <end position="604"/>
    </location>
</feature>
<dbReference type="GO" id="GO:0032204">
    <property type="term" value="P:regulation of telomere maintenance"/>
    <property type="evidence" value="ECO:0007669"/>
    <property type="project" value="TreeGrafter"/>
</dbReference>
<feature type="compositionally biased region" description="Low complexity" evidence="1">
    <location>
        <begin position="43"/>
        <end position="57"/>
    </location>
</feature>
<dbReference type="PANTHER" id="PTHR13413:SF0">
    <property type="entry name" value="YLP MOTIF-CONTAINING PROTEIN 1"/>
    <property type="match status" value="1"/>
</dbReference>
<proteinExistence type="predicted"/>
<evidence type="ECO:0000313" key="3">
    <source>
        <dbReference type="Proteomes" id="UP001314263"/>
    </source>
</evidence>
<accession>A0AAV1I0N7</accession>
<feature type="compositionally biased region" description="Pro residues" evidence="1">
    <location>
        <begin position="1"/>
        <end position="14"/>
    </location>
</feature>
<dbReference type="InterPro" id="IPR027417">
    <property type="entry name" value="P-loop_NTPase"/>
</dbReference>
<feature type="compositionally biased region" description="Pro residues" evidence="1">
    <location>
        <begin position="223"/>
        <end position="243"/>
    </location>
</feature>
<evidence type="ECO:0008006" key="4">
    <source>
        <dbReference type="Google" id="ProtNLM"/>
    </source>
</evidence>
<feature type="compositionally biased region" description="Basic and acidic residues" evidence="1">
    <location>
        <begin position="584"/>
        <end position="597"/>
    </location>
</feature>
<name>A0AAV1I0N7_9CHLO</name>
<dbReference type="Proteomes" id="UP001314263">
    <property type="component" value="Unassembled WGS sequence"/>
</dbReference>
<dbReference type="Gene3D" id="3.40.50.300">
    <property type="entry name" value="P-loop containing nucleotide triphosphate hydrolases"/>
    <property type="match status" value="1"/>
</dbReference>
<gene>
    <name evidence="2" type="ORF">CVIRNUC_003799</name>
</gene>
<evidence type="ECO:0000313" key="2">
    <source>
        <dbReference type="EMBL" id="CAK0770761.1"/>
    </source>
</evidence>
<comment type="caution">
    <text evidence="2">The sequence shown here is derived from an EMBL/GenBank/DDBJ whole genome shotgun (WGS) entry which is preliminary data.</text>
</comment>